<protein>
    <submittedName>
        <fullName evidence="1">Uncharacterized protein</fullName>
    </submittedName>
</protein>
<proteinExistence type="predicted"/>
<name>A0A834SDZ3_9FABA</name>
<keyword evidence="2" id="KW-1185">Reference proteome</keyword>
<evidence type="ECO:0000313" key="2">
    <source>
        <dbReference type="Proteomes" id="UP000634136"/>
    </source>
</evidence>
<gene>
    <name evidence="1" type="ORF">G2W53_040645</name>
</gene>
<dbReference type="EMBL" id="JAAIUW010000013">
    <property type="protein sequence ID" value="KAF7801534.1"/>
    <property type="molecule type" value="Genomic_DNA"/>
</dbReference>
<dbReference type="Proteomes" id="UP000634136">
    <property type="component" value="Unassembled WGS sequence"/>
</dbReference>
<sequence length="41" mass="4672">MIATNKEQAHDHGESLIYYVKPSIALNKWEMELIPTVSSVK</sequence>
<accession>A0A834SDZ3</accession>
<evidence type="ECO:0000313" key="1">
    <source>
        <dbReference type="EMBL" id="KAF7801534.1"/>
    </source>
</evidence>
<reference evidence="1" key="1">
    <citation type="submission" date="2020-09" db="EMBL/GenBank/DDBJ databases">
        <title>Genome-Enabled Discovery of Anthraquinone Biosynthesis in Senna tora.</title>
        <authorList>
            <person name="Kang S.-H."/>
            <person name="Pandey R.P."/>
            <person name="Lee C.-M."/>
            <person name="Sim J.-S."/>
            <person name="Jeong J.-T."/>
            <person name="Choi B.-S."/>
            <person name="Jung M."/>
            <person name="Ginzburg D."/>
            <person name="Zhao K."/>
            <person name="Won S.Y."/>
            <person name="Oh T.-J."/>
            <person name="Yu Y."/>
            <person name="Kim N.-H."/>
            <person name="Lee O.R."/>
            <person name="Lee T.-H."/>
            <person name="Bashyal P."/>
            <person name="Kim T.-S."/>
            <person name="Lee W.-H."/>
            <person name="Kawkins C."/>
            <person name="Kim C.-K."/>
            <person name="Kim J.S."/>
            <person name="Ahn B.O."/>
            <person name="Rhee S.Y."/>
            <person name="Sohng J.K."/>
        </authorList>
    </citation>
    <scope>NUCLEOTIDE SEQUENCE</scope>
    <source>
        <tissue evidence="1">Leaf</tissue>
    </source>
</reference>
<dbReference type="AlphaFoldDB" id="A0A834SDZ3"/>
<comment type="caution">
    <text evidence="1">The sequence shown here is derived from an EMBL/GenBank/DDBJ whole genome shotgun (WGS) entry which is preliminary data.</text>
</comment>
<organism evidence="1 2">
    <name type="scientific">Senna tora</name>
    <dbReference type="NCBI Taxonomy" id="362788"/>
    <lineage>
        <taxon>Eukaryota</taxon>
        <taxon>Viridiplantae</taxon>
        <taxon>Streptophyta</taxon>
        <taxon>Embryophyta</taxon>
        <taxon>Tracheophyta</taxon>
        <taxon>Spermatophyta</taxon>
        <taxon>Magnoliopsida</taxon>
        <taxon>eudicotyledons</taxon>
        <taxon>Gunneridae</taxon>
        <taxon>Pentapetalae</taxon>
        <taxon>rosids</taxon>
        <taxon>fabids</taxon>
        <taxon>Fabales</taxon>
        <taxon>Fabaceae</taxon>
        <taxon>Caesalpinioideae</taxon>
        <taxon>Cassia clade</taxon>
        <taxon>Senna</taxon>
    </lineage>
</organism>